<gene>
    <name evidence="2" type="ORF">XELAEV_18019529mg</name>
</gene>
<feature type="region of interest" description="Disordered" evidence="1">
    <location>
        <begin position="128"/>
        <end position="160"/>
    </location>
</feature>
<reference evidence="3" key="1">
    <citation type="journal article" date="2016" name="Nature">
        <title>Genome evolution in the allotetraploid frog Xenopus laevis.</title>
        <authorList>
            <person name="Session A.M."/>
            <person name="Uno Y."/>
            <person name="Kwon T."/>
            <person name="Chapman J.A."/>
            <person name="Toyoda A."/>
            <person name="Takahashi S."/>
            <person name="Fukui A."/>
            <person name="Hikosaka A."/>
            <person name="Suzuki A."/>
            <person name="Kondo M."/>
            <person name="van Heeringen S.J."/>
            <person name="Quigley I."/>
            <person name="Heinz S."/>
            <person name="Ogino H."/>
            <person name="Ochi H."/>
            <person name="Hellsten U."/>
            <person name="Lyons J.B."/>
            <person name="Simakov O."/>
            <person name="Putnam N."/>
            <person name="Stites J."/>
            <person name="Kuroki Y."/>
            <person name="Tanaka T."/>
            <person name="Michiue T."/>
            <person name="Watanabe M."/>
            <person name="Bogdanovic O."/>
            <person name="Lister R."/>
            <person name="Georgiou G."/>
            <person name="Paranjpe S.S."/>
            <person name="van Kruijsbergen I."/>
            <person name="Shu S."/>
            <person name="Carlson J."/>
            <person name="Kinoshita T."/>
            <person name="Ohta Y."/>
            <person name="Mawaribuchi S."/>
            <person name="Jenkins J."/>
            <person name="Grimwood J."/>
            <person name="Schmutz J."/>
            <person name="Mitros T."/>
            <person name="Mozaffari S.V."/>
            <person name="Suzuki Y."/>
            <person name="Haramoto Y."/>
            <person name="Yamamoto T.S."/>
            <person name="Takagi C."/>
            <person name="Heald R."/>
            <person name="Miller K."/>
            <person name="Haudenschild C."/>
            <person name="Kitzman J."/>
            <person name="Nakayama T."/>
            <person name="Izutsu Y."/>
            <person name="Robert J."/>
            <person name="Fortriede J."/>
            <person name="Burns K."/>
            <person name="Lotay V."/>
            <person name="Karimi K."/>
            <person name="Yasuoka Y."/>
            <person name="Dichmann D.S."/>
            <person name="Flajnik M.F."/>
            <person name="Houston D.W."/>
            <person name="Shendure J."/>
            <person name="DuPasquier L."/>
            <person name="Vize P.D."/>
            <person name="Zorn A.M."/>
            <person name="Ito M."/>
            <person name="Marcotte E.M."/>
            <person name="Wallingford J.B."/>
            <person name="Ito Y."/>
            <person name="Asashima M."/>
            <person name="Ueno N."/>
            <person name="Matsuda Y."/>
            <person name="Veenstra G.J."/>
            <person name="Fujiyama A."/>
            <person name="Harland R.M."/>
            <person name="Taira M."/>
            <person name="Rokhsar D.S."/>
        </authorList>
    </citation>
    <scope>NUCLEOTIDE SEQUENCE [LARGE SCALE GENOMIC DNA]</scope>
    <source>
        <strain evidence="3">J</strain>
    </source>
</reference>
<accession>A0A974DI10</accession>
<evidence type="ECO:0000313" key="2">
    <source>
        <dbReference type="EMBL" id="OCT90912.1"/>
    </source>
</evidence>
<proteinExistence type="predicted"/>
<organism evidence="2 3">
    <name type="scientific">Xenopus laevis</name>
    <name type="common">African clawed frog</name>
    <dbReference type="NCBI Taxonomy" id="8355"/>
    <lineage>
        <taxon>Eukaryota</taxon>
        <taxon>Metazoa</taxon>
        <taxon>Chordata</taxon>
        <taxon>Craniata</taxon>
        <taxon>Vertebrata</taxon>
        <taxon>Euteleostomi</taxon>
        <taxon>Amphibia</taxon>
        <taxon>Batrachia</taxon>
        <taxon>Anura</taxon>
        <taxon>Pipoidea</taxon>
        <taxon>Pipidae</taxon>
        <taxon>Xenopodinae</taxon>
        <taxon>Xenopus</taxon>
        <taxon>Xenopus</taxon>
    </lineage>
</organism>
<dbReference type="AlphaFoldDB" id="A0A974DI10"/>
<feature type="compositionally biased region" description="Polar residues" evidence="1">
    <location>
        <begin position="128"/>
        <end position="153"/>
    </location>
</feature>
<protein>
    <submittedName>
        <fullName evidence="2">Uncharacterized protein</fullName>
    </submittedName>
</protein>
<sequence>MPMLCCHLSARNISGIYIFPAKCSSQTLNLCPQPFPRRFLQCPTKDSQPTYCFFCTPCQSLWPTTANSKPRTDTGLSTCRSAAKCPLHSASAPHPLSSSSQGADRTPVTQYIPSQVLLTLYPPLPKEQQNPSYPIYSQPSAPHPLSSSSQGTAEPQLPNIFPAKCSSPFILQLPRNRQNPSYPIYS</sequence>
<evidence type="ECO:0000256" key="1">
    <source>
        <dbReference type="SAM" id="MobiDB-lite"/>
    </source>
</evidence>
<dbReference type="EMBL" id="CM004470">
    <property type="protein sequence ID" value="OCT90912.1"/>
    <property type="molecule type" value="Genomic_DNA"/>
</dbReference>
<dbReference type="Proteomes" id="UP000694892">
    <property type="component" value="Chromosome 3L"/>
</dbReference>
<evidence type="ECO:0000313" key="3">
    <source>
        <dbReference type="Proteomes" id="UP000694892"/>
    </source>
</evidence>
<name>A0A974DI10_XENLA</name>